<dbReference type="InterPro" id="IPR018060">
    <property type="entry name" value="HTH_AraC"/>
</dbReference>
<dbReference type="SMART" id="SM00342">
    <property type="entry name" value="HTH_ARAC"/>
    <property type="match status" value="1"/>
</dbReference>
<dbReference type="PANTHER" id="PTHR47504">
    <property type="entry name" value="RIGHT ORIGIN-BINDING PROTEIN"/>
    <property type="match status" value="1"/>
</dbReference>
<reference evidence="5" key="1">
    <citation type="journal article" date="2019" name="Nat. Med.">
        <title>A library of human gut bacterial isolates paired with longitudinal multiomics data enables mechanistic microbiome research.</title>
        <authorList>
            <person name="Poyet M."/>
            <person name="Groussin M."/>
            <person name="Gibbons S.M."/>
            <person name="Avila-Pacheco J."/>
            <person name="Jiang X."/>
            <person name="Kearney S.M."/>
            <person name="Perrotta A.R."/>
            <person name="Berdy B."/>
            <person name="Zhao S."/>
            <person name="Lieberman T.D."/>
            <person name="Swanson P.K."/>
            <person name="Smith M."/>
            <person name="Roesemann S."/>
            <person name="Alexander J.E."/>
            <person name="Rich S.A."/>
            <person name="Livny J."/>
            <person name="Vlamakis H."/>
            <person name="Clish C."/>
            <person name="Bullock K."/>
            <person name="Deik A."/>
            <person name="Scott J."/>
            <person name="Pierce K.A."/>
            <person name="Xavier R.J."/>
            <person name="Alm E.J."/>
        </authorList>
    </citation>
    <scope>NUCLEOTIDE SEQUENCE [LARGE SCALE GENOMIC DNA]</scope>
    <source>
        <strain evidence="5">BIOML-A8</strain>
    </source>
</reference>
<evidence type="ECO:0000259" key="4">
    <source>
        <dbReference type="PROSITE" id="PS01124"/>
    </source>
</evidence>
<dbReference type="PROSITE" id="PS01124">
    <property type="entry name" value="HTH_ARAC_FAMILY_2"/>
    <property type="match status" value="1"/>
</dbReference>
<dbReference type="EMBL" id="VVZE01000076">
    <property type="protein sequence ID" value="KAA5378607.1"/>
    <property type="molecule type" value="Genomic_DNA"/>
</dbReference>
<keyword evidence="1" id="KW-0805">Transcription regulation</keyword>
<dbReference type="GO" id="GO:0043565">
    <property type="term" value="F:sequence-specific DNA binding"/>
    <property type="evidence" value="ECO:0007669"/>
    <property type="project" value="InterPro"/>
</dbReference>
<protein>
    <submittedName>
        <fullName evidence="5">Helix-turn-helix transcriptional regulator</fullName>
    </submittedName>
</protein>
<comment type="caution">
    <text evidence="5">The sequence shown here is derived from an EMBL/GenBank/DDBJ whole genome shotgun (WGS) entry which is preliminary data.</text>
</comment>
<evidence type="ECO:0000256" key="2">
    <source>
        <dbReference type="ARBA" id="ARBA00023125"/>
    </source>
</evidence>
<dbReference type="SUPFAM" id="SSF46689">
    <property type="entry name" value="Homeodomain-like"/>
    <property type="match status" value="1"/>
</dbReference>
<feature type="domain" description="HTH araC/xylS-type" evidence="4">
    <location>
        <begin position="184"/>
        <end position="282"/>
    </location>
</feature>
<evidence type="ECO:0000256" key="1">
    <source>
        <dbReference type="ARBA" id="ARBA00023015"/>
    </source>
</evidence>
<dbReference type="InterPro" id="IPR050959">
    <property type="entry name" value="MarA-like"/>
</dbReference>
<accession>A0A642PL81</accession>
<keyword evidence="3" id="KW-0804">Transcription</keyword>
<dbReference type="Pfam" id="PF12833">
    <property type="entry name" value="HTH_18"/>
    <property type="match status" value="1"/>
</dbReference>
<dbReference type="AlphaFoldDB" id="A0A642PL81"/>
<organism evidence="5">
    <name type="scientific">Phocaeicola dorei</name>
    <dbReference type="NCBI Taxonomy" id="357276"/>
    <lineage>
        <taxon>Bacteria</taxon>
        <taxon>Pseudomonadati</taxon>
        <taxon>Bacteroidota</taxon>
        <taxon>Bacteroidia</taxon>
        <taxon>Bacteroidales</taxon>
        <taxon>Bacteroidaceae</taxon>
        <taxon>Phocaeicola</taxon>
    </lineage>
</organism>
<dbReference type="Gene3D" id="1.10.10.60">
    <property type="entry name" value="Homeodomain-like"/>
    <property type="match status" value="1"/>
</dbReference>
<proteinExistence type="predicted"/>
<dbReference type="GO" id="GO:0003700">
    <property type="term" value="F:DNA-binding transcription factor activity"/>
    <property type="evidence" value="ECO:0007669"/>
    <property type="project" value="InterPro"/>
</dbReference>
<keyword evidence="2" id="KW-0238">DNA-binding</keyword>
<gene>
    <name evidence="5" type="ORF">F2Y44_22515</name>
</gene>
<sequence>MNETKTYHHLPCNETPDNCNFLLRSFRKGETFSNTDKGMNYIVFCQKGEVRLTSSLFRKEMLHGGDILFLPRMADCQGEILEDTHAVIHTFNNTVCRPENCILNYLYTHKKKEEGGNPTTYCCKLPAHEAIVLFMESIRHYLTDGTEDIQLWHLKHKELIRLFSRYYTPEELQAFFHPMTGEEVPFKSLVLAHYMKANDTQELADLCGYGITTFRRIFKEEFGTAVYQWLLKKRSEHILYRLSFPYIPFHDIIEEFNFASPQQFYRFCKANLGDSPTNLRKKHGQ</sequence>
<dbReference type="InterPro" id="IPR009057">
    <property type="entry name" value="Homeodomain-like_sf"/>
</dbReference>
<name>A0A642PL81_9BACT</name>
<evidence type="ECO:0000313" key="5">
    <source>
        <dbReference type="EMBL" id="KAA5378607.1"/>
    </source>
</evidence>
<dbReference type="PANTHER" id="PTHR47504:SF5">
    <property type="entry name" value="RIGHT ORIGIN-BINDING PROTEIN"/>
    <property type="match status" value="1"/>
</dbReference>
<evidence type="ECO:0000256" key="3">
    <source>
        <dbReference type="ARBA" id="ARBA00023163"/>
    </source>
</evidence>